<dbReference type="OMA" id="EYKEREH"/>
<dbReference type="EMBL" id="LFYR01001125">
    <property type="protein sequence ID" value="KMZ64628.1"/>
    <property type="molecule type" value="Genomic_DNA"/>
</dbReference>
<dbReference type="AlphaFoldDB" id="A0A0K9P6K1"/>
<dbReference type="STRING" id="29655.A0A0K9P6K1"/>
<evidence type="ECO:0000313" key="3">
    <source>
        <dbReference type="Proteomes" id="UP000036987"/>
    </source>
</evidence>
<name>A0A0K9P6K1_ZOSMR</name>
<reference evidence="3" key="1">
    <citation type="journal article" date="2016" name="Nature">
        <title>The genome of the seagrass Zostera marina reveals angiosperm adaptation to the sea.</title>
        <authorList>
            <person name="Olsen J.L."/>
            <person name="Rouze P."/>
            <person name="Verhelst B."/>
            <person name="Lin Y.-C."/>
            <person name="Bayer T."/>
            <person name="Collen J."/>
            <person name="Dattolo E."/>
            <person name="De Paoli E."/>
            <person name="Dittami S."/>
            <person name="Maumus F."/>
            <person name="Michel G."/>
            <person name="Kersting A."/>
            <person name="Lauritano C."/>
            <person name="Lohaus R."/>
            <person name="Toepel M."/>
            <person name="Tonon T."/>
            <person name="Vanneste K."/>
            <person name="Amirebrahimi M."/>
            <person name="Brakel J."/>
            <person name="Bostroem C."/>
            <person name="Chovatia M."/>
            <person name="Grimwood J."/>
            <person name="Jenkins J.W."/>
            <person name="Jueterbock A."/>
            <person name="Mraz A."/>
            <person name="Stam W.T."/>
            <person name="Tice H."/>
            <person name="Bornberg-Bauer E."/>
            <person name="Green P.J."/>
            <person name="Pearson G.A."/>
            <person name="Procaccini G."/>
            <person name="Duarte C.M."/>
            <person name="Schmutz J."/>
            <person name="Reusch T.B.H."/>
            <person name="Van de Peer Y."/>
        </authorList>
    </citation>
    <scope>NUCLEOTIDE SEQUENCE [LARGE SCALE GENOMIC DNA]</scope>
    <source>
        <strain evidence="3">cv. Finnish</strain>
    </source>
</reference>
<dbReference type="OrthoDB" id="735836at2759"/>
<feature type="compositionally biased region" description="Basic and acidic residues" evidence="1">
    <location>
        <begin position="163"/>
        <end position="204"/>
    </location>
</feature>
<evidence type="ECO:0000256" key="1">
    <source>
        <dbReference type="SAM" id="MobiDB-lite"/>
    </source>
</evidence>
<sequence length="421" mass="49470">MAEDKRTRQWVSDELMSLMGYSEPVVVKYVIGTTKKASSSTEVYNKLVDYGLSASAATDAFAKQIFARVPHNNSLSNYEKEEKNAAQLARQQKRYRLIDADDEDDEPTVVKHAKSDTQKKYFRKKTGVEESEDDEIEEKNIRHVQKRTKKYQDDDIEDEFESEEARARDQEEREQLERNIKERDAAGTRKLTEPKLSKKDEEEMIRRSKALEQNDITNLRKVSRQEYVKKRRDKKLEELKDDILDEEFLFQNVKLTEAEKQEISFKKKIYELAKDHLDDSDIVNEYRMPDAYDHEGGVNQEKRFATLMQRYRDPNATGEKMNPFAEQEAWEEHQIGKASLSFGSKNKKQDSQDFQYIFEDGVEFIKKSVMDGEMYENELDTEEADAIAKSELQKLQDDRKTLPVYPYREQLLEAINNHQVC</sequence>
<gene>
    <name evidence="2" type="ORF">ZOSMA_35G00850</name>
</gene>
<accession>A0A0K9P6K1</accession>
<protein>
    <submittedName>
        <fullName evidence="2">Uncharacterized protein</fullName>
    </submittedName>
</protein>
<dbReference type="Proteomes" id="UP000036987">
    <property type="component" value="Unassembled WGS sequence"/>
</dbReference>
<organism evidence="2 3">
    <name type="scientific">Zostera marina</name>
    <name type="common">Eelgrass</name>
    <dbReference type="NCBI Taxonomy" id="29655"/>
    <lineage>
        <taxon>Eukaryota</taxon>
        <taxon>Viridiplantae</taxon>
        <taxon>Streptophyta</taxon>
        <taxon>Embryophyta</taxon>
        <taxon>Tracheophyta</taxon>
        <taxon>Spermatophyta</taxon>
        <taxon>Magnoliopsida</taxon>
        <taxon>Liliopsida</taxon>
        <taxon>Zosteraceae</taxon>
        <taxon>Zostera</taxon>
    </lineage>
</organism>
<evidence type="ECO:0000313" key="2">
    <source>
        <dbReference type="EMBL" id="KMZ64628.1"/>
    </source>
</evidence>
<comment type="caution">
    <text evidence="2">The sequence shown here is derived from an EMBL/GenBank/DDBJ whole genome shotgun (WGS) entry which is preliminary data.</text>
</comment>
<keyword evidence="3" id="KW-1185">Reference proteome</keyword>
<proteinExistence type="predicted"/>
<feature type="region of interest" description="Disordered" evidence="1">
    <location>
        <begin position="104"/>
        <end position="204"/>
    </location>
</feature>